<keyword evidence="4" id="KW-0479">Metal-binding</keyword>
<dbReference type="GO" id="GO:0046872">
    <property type="term" value="F:metal ion binding"/>
    <property type="evidence" value="ECO:0007669"/>
    <property type="project" value="UniProtKB-KW"/>
</dbReference>
<dbReference type="SFLD" id="SFLDG01091">
    <property type="entry name" value="uncharacterized_CHP01210-like"/>
    <property type="match status" value="1"/>
</dbReference>
<dbReference type="Proteomes" id="UP000231203">
    <property type="component" value="Unassembled WGS sequence"/>
</dbReference>
<dbReference type="AlphaFoldDB" id="A0A2G6MQH6"/>
<keyword evidence="5" id="KW-0408">Iron</keyword>
<dbReference type="InterPro" id="IPR023404">
    <property type="entry name" value="rSAM_horseshoe"/>
</dbReference>
<dbReference type="PANTHER" id="PTHR11135:SF1">
    <property type="entry name" value="PROTEIN YHCC"/>
    <property type="match status" value="1"/>
</dbReference>
<dbReference type="InterPro" id="IPR007197">
    <property type="entry name" value="rSAM"/>
</dbReference>
<reference evidence="8 9" key="1">
    <citation type="submission" date="2017-10" db="EMBL/GenBank/DDBJ databases">
        <title>Novel microbial diversity and functional potential in the marine mammal oral microbiome.</title>
        <authorList>
            <person name="Dudek N.K."/>
            <person name="Sun C.L."/>
            <person name="Burstein D."/>
            <person name="Kantor R.S."/>
            <person name="Aliaga Goltsman D.S."/>
            <person name="Bik E.M."/>
            <person name="Thomas B.C."/>
            <person name="Banfield J.F."/>
            <person name="Relman D.A."/>
        </authorList>
    </citation>
    <scope>NUCLEOTIDE SEQUENCE [LARGE SCALE GENOMIC DNA]</scope>
    <source>
        <strain evidence="8">DOLJORAL78_47_202</strain>
    </source>
</reference>
<sequence length="336" mass="37764">MRWRKILAGADQMKRYSDYNAYLRNLFGQRVQKISVDAGLTCPNRDGTLSRAGCIYCNAKGAGTGAFARGLSISQQIEAGKIGAVKKYKAKKFIAYFQSFTNTYAPVDHLKALYEEALSCEGVVGMAVGTRPDCVDKAKIDLLEAYTRDHLIWLEYGLQSAHDATLALINRQHDFKAFETAMALVAPKKKLNVCAHIILGLPGETRDMMLENARILGDLGVNGVKIHLLYVIRGTALDKMYDQGRYTPLEQQAYVDLVCDFLERLPRSMIIQRITGDPHVDELVAPLWSARYRETFNMIQQTLEARDSYQGVNSPAINNKICENWFSFSWDFASIP</sequence>
<dbReference type="GO" id="GO:0003824">
    <property type="term" value="F:catalytic activity"/>
    <property type="evidence" value="ECO:0007669"/>
    <property type="project" value="InterPro"/>
</dbReference>
<dbReference type="InterPro" id="IPR032432">
    <property type="entry name" value="Radical_SAM_C"/>
</dbReference>
<gene>
    <name evidence="8" type="ORF">CSA25_06140</name>
</gene>
<dbReference type="SFLD" id="SFLDG01086">
    <property type="entry name" value="elongater_protein-like"/>
    <property type="match status" value="1"/>
</dbReference>
<comment type="cofactor">
    <cofactor evidence="1">
        <name>[4Fe-4S] cluster</name>
        <dbReference type="ChEBI" id="CHEBI:49883"/>
    </cofactor>
</comment>
<evidence type="ECO:0000313" key="8">
    <source>
        <dbReference type="EMBL" id="PIE62230.1"/>
    </source>
</evidence>
<dbReference type="InterPro" id="IPR039661">
    <property type="entry name" value="ELP3"/>
</dbReference>
<dbReference type="NCBIfam" id="TIGR01212">
    <property type="entry name" value="TIGR01212 family radical SAM protein"/>
    <property type="match status" value="1"/>
</dbReference>
<dbReference type="InterPro" id="IPR005911">
    <property type="entry name" value="YhcC-like"/>
</dbReference>
<dbReference type="InterPro" id="IPR058240">
    <property type="entry name" value="rSAM_sf"/>
</dbReference>
<evidence type="ECO:0000256" key="3">
    <source>
        <dbReference type="ARBA" id="ARBA00022691"/>
    </source>
</evidence>
<proteinExistence type="predicted"/>
<accession>A0A2G6MQH6</accession>
<evidence type="ECO:0000256" key="1">
    <source>
        <dbReference type="ARBA" id="ARBA00001966"/>
    </source>
</evidence>
<dbReference type="SFLD" id="SFLDS00029">
    <property type="entry name" value="Radical_SAM"/>
    <property type="match status" value="1"/>
</dbReference>
<dbReference type="Gene3D" id="3.80.30.20">
    <property type="entry name" value="tm_1862 like domain"/>
    <property type="match status" value="1"/>
</dbReference>
<feature type="domain" description="Radical SAM core" evidence="7">
    <location>
        <begin position="26"/>
        <end position="278"/>
    </location>
</feature>
<dbReference type="PANTHER" id="PTHR11135">
    <property type="entry name" value="HISTONE ACETYLTRANSFERASE-RELATED"/>
    <property type="match status" value="1"/>
</dbReference>
<keyword evidence="3" id="KW-0949">S-adenosyl-L-methionine</keyword>
<evidence type="ECO:0000259" key="7">
    <source>
        <dbReference type="PROSITE" id="PS51918"/>
    </source>
</evidence>
<dbReference type="EMBL" id="PDTI01000055">
    <property type="protein sequence ID" value="PIE62230.1"/>
    <property type="molecule type" value="Genomic_DNA"/>
</dbReference>
<name>A0A2G6MQH6_9BACT</name>
<evidence type="ECO:0000256" key="5">
    <source>
        <dbReference type="ARBA" id="ARBA00023004"/>
    </source>
</evidence>
<dbReference type="Pfam" id="PF16199">
    <property type="entry name" value="Radical_SAM_C"/>
    <property type="match status" value="1"/>
</dbReference>
<dbReference type="GO" id="GO:0051539">
    <property type="term" value="F:4 iron, 4 sulfur cluster binding"/>
    <property type="evidence" value="ECO:0007669"/>
    <property type="project" value="UniProtKB-KW"/>
</dbReference>
<dbReference type="Pfam" id="PF04055">
    <property type="entry name" value="Radical_SAM"/>
    <property type="match status" value="1"/>
</dbReference>
<evidence type="ECO:0000256" key="4">
    <source>
        <dbReference type="ARBA" id="ARBA00022723"/>
    </source>
</evidence>
<evidence type="ECO:0000256" key="2">
    <source>
        <dbReference type="ARBA" id="ARBA00022485"/>
    </source>
</evidence>
<dbReference type="SMART" id="SM00729">
    <property type="entry name" value="Elp3"/>
    <property type="match status" value="1"/>
</dbReference>
<keyword evidence="6" id="KW-0411">Iron-sulfur</keyword>
<dbReference type="PROSITE" id="PS51918">
    <property type="entry name" value="RADICAL_SAM"/>
    <property type="match status" value="1"/>
</dbReference>
<comment type="caution">
    <text evidence="8">The sequence shown here is derived from an EMBL/GenBank/DDBJ whole genome shotgun (WGS) entry which is preliminary data.</text>
</comment>
<keyword evidence="2" id="KW-0004">4Fe-4S</keyword>
<evidence type="ECO:0000313" key="9">
    <source>
        <dbReference type="Proteomes" id="UP000231203"/>
    </source>
</evidence>
<organism evidence="8 9">
    <name type="scientific">Desulfobacter postgatei</name>
    <dbReference type="NCBI Taxonomy" id="2293"/>
    <lineage>
        <taxon>Bacteria</taxon>
        <taxon>Pseudomonadati</taxon>
        <taxon>Thermodesulfobacteriota</taxon>
        <taxon>Desulfobacteria</taxon>
        <taxon>Desulfobacterales</taxon>
        <taxon>Desulfobacteraceae</taxon>
        <taxon>Desulfobacter</taxon>
    </lineage>
</organism>
<dbReference type="SUPFAM" id="SSF102114">
    <property type="entry name" value="Radical SAM enzymes"/>
    <property type="match status" value="1"/>
</dbReference>
<protein>
    <submittedName>
        <fullName evidence="8">TIGR01212 family radical SAM protein</fullName>
    </submittedName>
</protein>
<dbReference type="InterPro" id="IPR006638">
    <property type="entry name" value="Elp3/MiaA/NifB-like_rSAM"/>
</dbReference>
<evidence type="ECO:0000256" key="6">
    <source>
        <dbReference type="ARBA" id="ARBA00023014"/>
    </source>
</evidence>